<dbReference type="Proteomes" id="UP000800036">
    <property type="component" value="Unassembled WGS sequence"/>
</dbReference>
<dbReference type="AlphaFoldDB" id="A0A6A5VF22"/>
<sequence length="290" mass="32310">MSTAELSTATLSSQETQHVIKLTLNVHRDLFHAYLELTPHVPLSKITLKIPPGAPIPTYSLKENKHAPAACGLAAFPGLVNSSIAEEHRPQLYTSLLKWNECDFAVQTFLPSLQTQLSDRVPGTQAQWIIVSGVKQKVKFQQSGKGKEPRHSAFLITVPSADGEARFIADFTVEQFGYGSGMWFGPEVEYVAAVTEGGEYVVADMEAELASNKWDGEQKKGQDRLRRICEELRWEGVEKLERKDRVRYLYAYYGNLLQAEESSTENLHKVSLQVVAEAGYLEAGIPIVED</sequence>
<dbReference type="EMBL" id="ML976679">
    <property type="protein sequence ID" value="KAF1973626.1"/>
    <property type="molecule type" value="Genomic_DNA"/>
</dbReference>
<organism evidence="1 2">
    <name type="scientific">Bimuria novae-zelandiae CBS 107.79</name>
    <dbReference type="NCBI Taxonomy" id="1447943"/>
    <lineage>
        <taxon>Eukaryota</taxon>
        <taxon>Fungi</taxon>
        <taxon>Dikarya</taxon>
        <taxon>Ascomycota</taxon>
        <taxon>Pezizomycotina</taxon>
        <taxon>Dothideomycetes</taxon>
        <taxon>Pleosporomycetidae</taxon>
        <taxon>Pleosporales</taxon>
        <taxon>Massarineae</taxon>
        <taxon>Didymosphaeriaceae</taxon>
        <taxon>Bimuria</taxon>
    </lineage>
</organism>
<evidence type="ECO:0000313" key="1">
    <source>
        <dbReference type="EMBL" id="KAF1973626.1"/>
    </source>
</evidence>
<keyword evidence="2" id="KW-1185">Reference proteome</keyword>
<dbReference type="OrthoDB" id="3778887at2759"/>
<evidence type="ECO:0000313" key="2">
    <source>
        <dbReference type="Proteomes" id="UP000800036"/>
    </source>
</evidence>
<accession>A0A6A5VF22</accession>
<gene>
    <name evidence="1" type="ORF">BU23DRAFT_639334</name>
</gene>
<reference evidence="1" key="1">
    <citation type="journal article" date="2020" name="Stud. Mycol.">
        <title>101 Dothideomycetes genomes: a test case for predicting lifestyles and emergence of pathogens.</title>
        <authorList>
            <person name="Haridas S."/>
            <person name="Albert R."/>
            <person name="Binder M."/>
            <person name="Bloem J."/>
            <person name="Labutti K."/>
            <person name="Salamov A."/>
            <person name="Andreopoulos B."/>
            <person name="Baker S."/>
            <person name="Barry K."/>
            <person name="Bills G."/>
            <person name="Bluhm B."/>
            <person name="Cannon C."/>
            <person name="Castanera R."/>
            <person name="Culley D."/>
            <person name="Daum C."/>
            <person name="Ezra D."/>
            <person name="Gonzalez J."/>
            <person name="Henrissat B."/>
            <person name="Kuo A."/>
            <person name="Liang C."/>
            <person name="Lipzen A."/>
            <person name="Lutzoni F."/>
            <person name="Magnuson J."/>
            <person name="Mondo S."/>
            <person name="Nolan M."/>
            <person name="Ohm R."/>
            <person name="Pangilinan J."/>
            <person name="Park H.-J."/>
            <person name="Ramirez L."/>
            <person name="Alfaro M."/>
            <person name="Sun H."/>
            <person name="Tritt A."/>
            <person name="Yoshinaga Y."/>
            <person name="Zwiers L.-H."/>
            <person name="Turgeon B."/>
            <person name="Goodwin S."/>
            <person name="Spatafora J."/>
            <person name="Crous P."/>
            <person name="Grigoriev I."/>
        </authorList>
    </citation>
    <scope>NUCLEOTIDE SEQUENCE</scope>
    <source>
        <strain evidence="1">CBS 107.79</strain>
    </source>
</reference>
<name>A0A6A5VF22_9PLEO</name>
<protein>
    <submittedName>
        <fullName evidence="1">Uncharacterized protein</fullName>
    </submittedName>
</protein>
<proteinExistence type="predicted"/>